<dbReference type="GO" id="GO:0005524">
    <property type="term" value="F:ATP binding"/>
    <property type="evidence" value="ECO:0007669"/>
    <property type="project" value="UniProtKB-KW"/>
</dbReference>
<dbReference type="PROSITE" id="PS50011">
    <property type="entry name" value="PROTEIN_KINASE_DOM"/>
    <property type="match status" value="1"/>
</dbReference>
<dbReference type="InterPro" id="IPR000719">
    <property type="entry name" value="Prot_kinase_dom"/>
</dbReference>
<keyword evidence="5" id="KW-0418">Kinase</keyword>
<gene>
    <name evidence="10" type="primary">LOC110985338</name>
</gene>
<dbReference type="Gene3D" id="3.30.200.20">
    <property type="entry name" value="Phosphorylase Kinase, domain 1"/>
    <property type="match status" value="1"/>
</dbReference>
<evidence type="ECO:0000256" key="2">
    <source>
        <dbReference type="ARBA" id="ARBA00022527"/>
    </source>
</evidence>
<feature type="compositionally biased region" description="Basic and acidic residues" evidence="7">
    <location>
        <begin position="313"/>
        <end position="335"/>
    </location>
</feature>
<protein>
    <recommendedName>
        <fullName evidence="1">non-specific serine/threonine protein kinase</fullName>
        <ecNumber evidence="1">2.7.11.1</ecNumber>
    </recommendedName>
</protein>
<dbReference type="GeneID" id="110985338"/>
<feature type="compositionally biased region" description="Polar residues" evidence="7">
    <location>
        <begin position="372"/>
        <end position="388"/>
    </location>
</feature>
<feature type="domain" description="Protein kinase" evidence="8">
    <location>
        <begin position="668"/>
        <end position="945"/>
    </location>
</feature>
<evidence type="ECO:0000256" key="5">
    <source>
        <dbReference type="ARBA" id="ARBA00022777"/>
    </source>
</evidence>
<dbReference type="Gene3D" id="1.10.510.10">
    <property type="entry name" value="Transferase(Phosphotransferase) domain 1"/>
    <property type="match status" value="1"/>
</dbReference>
<feature type="compositionally biased region" description="Polar residues" evidence="7">
    <location>
        <begin position="137"/>
        <end position="179"/>
    </location>
</feature>
<feature type="compositionally biased region" description="Basic and acidic residues" evidence="7">
    <location>
        <begin position="225"/>
        <end position="264"/>
    </location>
</feature>
<evidence type="ECO:0000313" key="9">
    <source>
        <dbReference type="Proteomes" id="UP000694845"/>
    </source>
</evidence>
<dbReference type="Proteomes" id="UP000694845">
    <property type="component" value="Unplaced"/>
</dbReference>
<evidence type="ECO:0000256" key="6">
    <source>
        <dbReference type="ARBA" id="ARBA00022840"/>
    </source>
</evidence>
<evidence type="ECO:0000256" key="7">
    <source>
        <dbReference type="SAM" id="MobiDB-lite"/>
    </source>
</evidence>
<feature type="compositionally biased region" description="Polar residues" evidence="7">
    <location>
        <begin position="578"/>
        <end position="589"/>
    </location>
</feature>
<dbReference type="RefSeq" id="XP_022101992.1">
    <property type="nucleotide sequence ID" value="XM_022246300.1"/>
</dbReference>
<name>A0A8B7ZAK0_ACAPL</name>
<accession>A0A8B7ZAK0</accession>
<feature type="compositionally biased region" description="Polar residues" evidence="7">
    <location>
        <begin position="197"/>
        <end position="210"/>
    </location>
</feature>
<keyword evidence="9" id="KW-1185">Reference proteome</keyword>
<dbReference type="Pfam" id="PF00069">
    <property type="entry name" value="Pkinase"/>
    <property type="match status" value="1"/>
</dbReference>
<dbReference type="GO" id="GO:0005634">
    <property type="term" value="C:nucleus"/>
    <property type="evidence" value="ECO:0007669"/>
    <property type="project" value="TreeGrafter"/>
</dbReference>
<dbReference type="KEGG" id="aplc:110985338"/>
<organism evidence="9 10">
    <name type="scientific">Acanthaster planci</name>
    <name type="common">Crown-of-thorns starfish</name>
    <dbReference type="NCBI Taxonomy" id="133434"/>
    <lineage>
        <taxon>Eukaryota</taxon>
        <taxon>Metazoa</taxon>
        <taxon>Echinodermata</taxon>
        <taxon>Eleutherozoa</taxon>
        <taxon>Asterozoa</taxon>
        <taxon>Asteroidea</taxon>
        <taxon>Valvatacea</taxon>
        <taxon>Valvatida</taxon>
        <taxon>Acanthasteridae</taxon>
        <taxon>Acanthaster</taxon>
    </lineage>
</organism>
<dbReference type="InterPro" id="IPR011009">
    <property type="entry name" value="Kinase-like_dom_sf"/>
</dbReference>
<dbReference type="GO" id="GO:0005737">
    <property type="term" value="C:cytoplasm"/>
    <property type="evidence" value="ECO:0007669"/>
    <property type="project" value="TreeGrafter"/>
</dbReference>
<dbReference type="AlphaFoldDB" id="A0A8B7ZAK0"/>
<feature type="compositionally biased region" description="Low complexity" evidence="7">
    <location>
        <begin position="299"/>
        <end position="311"/>
    </location>
</feature>
<feature type="compositionally biased region" description="Polar residues" evidence="7">
    <location>
        <begin position="398"/>
        <end position="424"/>
    </location>
</feature>
<keyword evidence="3" id="KW-0808">Transferase</keyword>
<dbReference type="OrthoDB" id="626167at2759"/>
<dbReference type="PANTHER" id="PTHR11042">
    <property type="entry name" value="EUKARYOTIC TRANSLATION INITIATION FACTOR 2-ALPHA KINASE EIF2-ALPHA KINASE -RELATED"/>
    <property type="match status" value="1"/>
</dbReference>
<evidence type="ECO:0000256" key="1">
    <source>
        <dbReference type="ARBA" id="ARBA00012513"/>
    </source>
</evidence>
<feature type="region of interest" description="Disordered" evidence="7">
    <location>
        <begin position="94"/>
        <end position="435"/>
    </location>
</feature>
<dbReference type="PANTHER" id="PTHR11042:SF160">
    <property type="entry name" value="EUKARYOTIC TRANSLATION INITIATION FACTOR 2-ALPHA KINASE 1"/>
    <property type="match status" value="1"/>
</dbReference>
<dbReference type="EC" id="2.7.11.1" evidence="1"/>
<evidence type="ECO:0000256" key="3">
    <source>
        <dbReference type="ARBA" id="ARBA00022679"/>
    </source>
</evidence>
<feature type="compositionally biased region" description="Polar residues" evidence="7">
    <location>
        <begin position="58"/>
        <end position="67"/>
    </location>
</feature>
<dbReference type="SUPFAM" id="SSF56112">
    <property type="entry name" value="Protein kinase-like (PK-like)"/>
    <property type="match status" value="1"/>
</dbReference>
<keyword evidence="2" id="KW-0723">Serine/threonine-protein kinase</keyword>
<evidence type="ECO:0000313" key="10">
    <source>
        <dbReference type="RefSeq" id="XP_022101992.1"/>
    </source>
</evidence>
<dbReference type="InterPro" id="IPR050339">
    <property type="entry name" value="CC_SR_Kinase"/>
</dbReference>
<proteinExistence type="predicted"/>
<evidence type="ECO:0000256" key="4">
    <source>
        <dbReference type="ARBA" id="ARBA00022741"/>
    </source>
</evidence>
<keyword evidence="4" id="KW-0547">Nucleotide-binding</keyword>
<sequence length="945" mass="103768">MITVLRIAEELTSVDYRKWFSSRWLPPSDRLLSLVPVRTDSPSLLPPLVDEPGKGLASEQSGLSHVPNSVERLPPMLEDLLGNSAVPFKDKGEATTVLPAPGSENGDEKEAKPPWTSLAERPTNDAKDESGPASLDQPMSQGQDASGTLSSDHQDNATQPIPATETGDNSQRGDASQVQEAPLDVGTSPSDPMGANETRQAPPSVLLSSPNKDHEAYNADDEELKDERDSSLSLHLEDHLQRIKEESAKQESTVREVKKADEAKLSQPSQLRGGNMAVAAQRPAHNLQARPSVSPPRRTPSSFSDSSASSSTEEAKEITIKLRSQDGQEDAKQKTAWEIMQKVEPITAQANSGESGPEPKWQKTHRIAEGMQSVQLLQPAPNNQSTPLVVSLRRRSPQVPSKDSSTTLSSEMKKTSIQQGPGSQDHQESSKQKTVREIMRKVQAMTAQANSSGNNGPEPIWLQALRHAERMRHATQPVLDQQLPPQTQSKQPTLLPRQAIACPSPVQAGQSTATLVPGLKPIGHERNTCIKRQSIKPVPAVINTVNAILPLPMAKSGGNIQQAGQCPVFVVPRRIQQVATGPQRTQPHHQQAVKPLSPQPTFKAKRRHMNPPKSPIDINPRKRQKQVSPTSISGLGGACTSSSPSPLPAESSIIPVLLETELEDVLAQGKSICLGSGVYGEVLLKRRKNGQLIALKRLKNVTDDAKAYKEMLEEVRVMMAVQHRREFPKVVGIVNRTTFAVEFVGDSVALKSTHLRSVVDYPPAKLTKLGWINICLDISRGLHALHQAGWSHNDLHTRNIMVWRDPRNKSDGNWGAKIIDLGMATRIDNPPPPFQYSVEEKAKCYRNCMQLAPELIEGTCQYGIQTDVYSLGYVFSVISFQKPELGVVDSIYCQCRRVLKDRPTMESIIQDLEGFRCDVVKAAMADIRNRLNRLSKMAKAAKFRY</sequence>
<dbReference type="CDD" id="cd00180">
    <property type="entry name" value="PKc"/>
    <property type="match status" value="1"/>
</dbReference>
<keyword evidence="6" id="KW-0067">ATP-binding</keyword>
<evidence type="ECO:0000259" key="8">
    <source>
        <dbReference type="PROSITE" id="PS50011"/>
    </source>
</evidence>
<feature type="region of interest" description="Disordered" evidence="7">
    <location>
        <begin position="45"/>
        <end position="70"/>
    </location>
</feature>
<feature type="compositionally biased region" description="Basic and acidic residues" evidence="7">
    <location>
        <begin position="425"/>
        <end position="435"/>
    </location>
</feature>
<reference evidence="10" key="1">
    <citation type="submission" date="2025-08" db="UniProtKB">
        <authorList>
            <consortium name="RefSeq"/>
        </authorList>
    </citation>
    <scope>IDENTIFICATION</scope>
</reference>
<feature type="region of interest" description="Disordered" evidence="7">
    <location>
        <begin position="578"/>
        <end position="647"/>
    </location>
</feature>
<dbReference type="GO" id="GO:0004694">
    <property type="term" value="F:eukaryotic translation initiation factor 2alpha kinase activity"/>
    <property type="evidence" value="ECO:0007669"/>
    <property type="project" value="TreeGrafter"/>
</dbReference>